<dbReference type="Proteomes" id="UP000070299">
    <property type="component" value="Unassembled WGS sequence"/>
</dbReference>
<dbReference type="InterPro" id="IPR006905">
    <property type="entry name" value="Flavin_halogenase"/>
</dbReference>
<dbReference type="InterPro" id="IPR033856">
    <property type="entry name" value="Trp_halogen"/>
</dbReference>
<dbReference type="AlphaFoldDB" id="A0A148KL90"/>
<feature type="binding site" evidence="2">
    <location>
        <position position="335"/>
    </location>
    <ligand>
        <name>FAD</name>
        <dbReference type="ChEBI" id="CHEBI:57692"/>
    </ligand>
</feature>
<keyword evidence="2" id="KW-0547">Nucleotide-binding</keyword>
<feature type="binding site" evidence="2">
    <location>
        <position position="348"/>
    </location>
    <ligand>
        <name>FAD</name>
        <dbReference type="ChEBI" id="CHEBI:57692"/>
    </ligand>
</feature>
<dbReference type="EMBL" id="LSNE01000015">
    <property type="protein sequence ID" value="KXI27073.1"/>
    <property type="molecule type" value="Genomic_DNA"/>
</dbReference>
<keyword evidence="2" id="KW-0274">FAD</keyword>
<dbReference type="STRING" id="1799789.AX660_01395"/>
<sequence>MSDKNLRNIVIVGGGTAGWMAAATLGRFLKDSFCKVRLIEAEDIPTVGVGEATIPQIQVFNRTLGIDENEFIKRTQGTFKLGIEFVNWGKVGDSYIHAFGDVGNDMDSLQFYHYWWKMRQQGHADDIGAYSLNAVAAPLGKFMRSVDAGNSPLSKIVYAYQFDAGLYAQFLREYAGARGVSRTLAKIVETRLRASDGFIESVVLDNGEIVQGDLFIDCSGFQGLLIEKALNTGFEDWSHWLPCDRAWAVPCERTEPLLPYTRSTAHSAGWQWRIPLQHRTGNGHVFSSKFMGEDEAREILMANLSGKALAEPRLLKFSTGKRLKAWNKNCVAFGLSGGFIEPLESTSIHLVQSGIARLMSLFPNRDFNQHDIDLFNQQTDFEYERIRDFIILHYKATERSDSEFWNYCRTMSIPDSLKQKIDQFMENGQIHRTNMELFNDTSWLEVFHGQGMHPKSYHPLVDLVADDELKRRMAFIKNVIDKSVEAMPSQQEFIQHYCLAPKPLNM</sequence>
<evidence type="ECO:0000256" key="2">
    <source>
        <dbReference type="PIRSR" id="PIRSR011396-2"/>
    </source>
</evidence>
<dbReference type="RefSeq" id="WP_068381348.1">
    <property type="nucleotide sequence ID" value="NZ_LSNE01000015.1"/>
</dbReference>
<accession>A0A148KL90</accession>
<comment type="caution">
    <text evidence="3">The sequence shown here is derived from an EMBL/GenBank/DDBJ whole genome shotgun (WGS) entry which is preliminary data.</text>
</comment>
<dbReference type="GO" id="GO:0004497">
    <property type="term" value="F:monooxygenase activity"/>
    <property type="evidence" value="ECO:0007669"/>
    <property type="project" value="InterPro"/>
</dbReference>
<dbReference type="PANTHER" id="PTHR43747">
    <property type="entry name" value="FAD-BINDING PROTEIN"/>
    <property type="match status" value="1"/>
</dbReference>
<dbReference type="PANTHER" id="PTHR43747:SF4">
    <property type="entry name" value="FLAVIN-DEPENDENT TRYPTOPHAN HALOGENASE"/>
    <property type="match status" value="1"/>
</dbReference>
<dbReference type="OrthoDB" id="7178350at2"/>
<proteinExistence type="predicted"/>
<dbReference type="PIRSF" id="PIRSF011396">
    <property type="entry name" value="Trp_halogenase"/>
    <property type="match status" value="1"/>
</dbReference>
<evidence type="ECO:0000313" key="3">
    <source>
        <dbReference type="EMBL" id="KXI27073.1"/>
    </source>
</evidence>
<evidence type="ECO:0000313" key="4">
    <source>
        <dbReference type="Proteomes" id="UP000070299"/>
    </source>
</evidence>
<evidence type="ECO:0000256" key="1">
    <source>
        <dbReference type="PIRSR" id="PIRSR011396-1"/>
    </source>
</evidence>
<keyword evidence="4" id="KW-1185">Reference proteome</keyword>
<dbReference type="InterPro" id="IPR050816">
    <property type="entry name" value="Flavin-dep_Halogenase_NPB"/>
</dbReference>
<gene>
    <name evidence="3" type="ORF">AX660_01395</name>
</gene>
<feature type="binding site" evidence="2">
    <location>
        <position position="80"/>
    </location>
    <ligand>
        <name>7-chloro-L-tryptophan</name>
        <dbReference type="ChEBI" id="CHEBI:58713"/>
    </ligand>
</feature>
<reference evidence="4" key="1">
    <citation type="submission" date="2016-02" db="EMBL/GenBank/DDBJ databases">
        <authorList>
            <person name="Schultz-Johansen M."/>
            <person name="Glaring M.A."/>
            <person name="Bech P.K."/>
            <person name="Stougaard P."/>
        </authorList>
    </citation>
    <scope>NUCLEOTIDE SEQUENCE [LARGE SCALE GENOMIC DNA]</scope>
    <source>
        <strain evidence="4">S66</strain>
    </source>
</reference>
<protein>
    <submittedName>
        <fullName evidence="3">Tryptophan halogenase</fullName>
    </submittedName>
</protein>
<dbReference type="InterPro" id="IPR036188">
    <property type="entry name" value="FAD/NAD-bd_sf"/>
</dbReference>
<dbReference type="Gene3D" id="3.50.50.60">
    <property type="entry name" value="FAD/NAD(P)-binding domain"/>
    <property type="match status" value="1"/>
</dbReference>
<dbReference type="Pfam" id="PF04820">
    <property type="entry name" value="Trp_halogenase"/>
    <property type="match status" value="1"/>
</dbReference>
<feature type="active site" evidence="1">
    <location>
        <position position="80"/>
    </location>
</feature>
<organism evidence="3 4">
    <name type="scientific">Paraglaciecola hydrolytica</name>
    <dbReference type="NCBI Taxonomy" id="1799789"/>
    <lineage>
        <taxon>Bacteria</taxon>
        <taxon>Pseudomonadati</taxon>
        <taxon>Pseudomonadota</taxon>
        <taxon>Gammaproteobacteria</taxon>
        <taxon>Alteromonadales</taxon>
        <taxon>Alteromonadaceae</taxon>
        <taxon>Paraglaciecola</taxon>
    </lineage>
</organism>
<name>A0A148KL90_9ALTE</name>
<dbReference type="SUPFAM" id="SSF51905">
    <property type="entry name" value="FAD/NAD(P)-binding domain"/>
    <property type="match status" value="1"/>
</dbReference>
<keyword evidence="2" id="KW-0285">Flavoprotein</keyword>
<feature type="binding site" evidence="2">
    <location>
        <begin position="14"/>
        <end position="17"/>
    </location>
    <ligand>
        <name>FAD</name>
        <dbReference type="ChEBI" id="CHEBI:57692"/>
    </ligand>
</feature>
<dbReference type="GO" id="GO:0000166">
    <property type="term" value="F:nucleotide binding"/>
    <property type="evidence" value="ECO:0007669"/>
    <property type="project" value="UniProtKB-KW"/>
</dbReference>
<feature type="binding site" evidence="2">
    <location>
        <position position="344"/>
    </location>
    <ligand>
        <name>L-tryptophan</name>
        <dbReference type="ChEBI" id="CHEBI:57912"/>
    </ligand>
</feature>